<evidence type="ECO:0000256" key="1">
    <source>
        <dbReference type="ARBA" id="ARBA00005662"/>
    </source>
</evidence>
<dbReference type="EMBL" id="JAOQAZ010000040">
    <property type="protein sequence ID" value="KAJ4247091.1"/>
    <property type="molecule type" value="Genomic_DNA"/>
</dbReference>
<evidence type="ECO:0000259" key="3">
    <source>
        <dbReference type="SMART" id="SM00854"/>
    </source>
</evidence>
<evidence type="ECO:0000256" key="2">
    <source>
        <dbReference type="SAM" id="SignalP"/>
    </source>
</evidence>
<protein>
    <recommendedName>
        <fullName evidence="3">Capsule synthesis protein CapA domain-containing protein</fullName>
    </recommendedName>
</protein>
<keyword evidence="2" id="KW-0732">Signal</keyword>
<comment type="similarity">
    <text evidence="1">Belongs to the CapA family.</text>
</comment>
<feature type="chain" id="PRO_5040916938" description="Capsule synthesis protein CapA domain-containing protein" evidence="2">
    <location>
        <begin position="21"/>
        <end position="451"/>
    </location>
</feature>
<keyword evidence="5" id="KW-1185">Reference proteome</keyword>
<dbReference type="SMART" id="SM00854">
    <property type="entry name" value="PGA_cap"/>
    <property type="match status" value="1"/>
</dbReference>
<dbReference type="PANTHER" id="PTHR33393">
    <property type="entry name" value="POLYGLUTAMINE SYNTHESIS ACCESSORY PROTEIN RV0574C-RELATED"/>
    <property type="match status" value="1"/>
</dbReference>
<dbReference type="InterPro" id="IPR019079">
    <property type="entry name" value="Capsule_synth_CapA"/>
</dbReference>
<sequence>MQHSWFIAASTLLFMDFCRAKPSIHPSSWTLAATGDIIGDVVATDDPRTLAIWNITKAADFSFFNMEGQILDEKHFDGYPASENGADNAYGGIGGGPTYPLYQAIFLAKQGFNLASHANNHAWDYDLVGMKTTHRNLAKAGIKFSGSGLSLQEARRAVYIERNGNKLALVSAAGTHTPQSVAGPGDSEENLNPRPGVSALRANLVTVVNKKSFDVIRDIALAQGQALTGQETDITLYTGQTPMDWSNWRLGGEGDASLDWDINADDYNGILDSIREAKRHVKTAIFSLHAHESASGADDSVIPLPYAATVPASYTQNISHGAIDAGADVVLVHGPHHLRGIEIYKSRPIFYGLGSLTYSLGLHFRGYDLPIEWDDGIIAETLFKNDRPVEIVLHPTVHNQLTNDTSLPDRTMPKIAPKAEAARILEHLQNTSTQFKTKIVVKDGKGYLKVA</sequence>
<dbReference type="Pfam" id="PF09587">
    <property type="entry name" value="PGA_cap"/>
    <property type="match status" value="1"/>
</dbReference>
<dbReference type="InterPro" id="IPR052169">
    <property type="entry name" value="CW_Biosynth-Accessory"/>
</dbReference>
<organism evidence="4 5">
    <name type="scientific">Fusarium torreyae</name>
    <dbReference type="NCBI Taxonomy" id="1237075"/>
    <lineage>
        <taxon>Eukaryota</taxon>
        <taxon>Fungi</taxon>
        <taxon>Dikarya</taxon>
        <taxon>Ascomycota</taxon>
        <taxon>Pezizomycotina</taxon>
        <taxon>Sordariomycetes</taxon>
        <taxon>Hypocreomycetidae</taxon>
        <taxon>Hypocreales</taxon>
        <taxon>Nectriaceae</taxon>
        <taxon>Fusarium</taxon>
    </lineage>
</organism>
<accession>A0A9W8RMF0</accession>
<dbReference type="OrthoDB" id="189619at2759"/>
<evidence type="ECO:0000313" key="5">
    <source>
        <dbReference type="Proteomes" id="UP001152049"/>
    </source>
</evidence>
<dbReference type="AlphaFoldDB" id="A0A9W8RMF0"/>
<dbReference type="InterPro" id="IPR029052">
    <property type="entry name" value="Metallo-depent_PP-like"/>
</dbReference>
<name>A0A9W8RMF0_9HYPO</name>
<dbReference type="PANTHER" id="PTHR33393:SF13">
    <property type="entry name" value="PGA BIOSYNTHESIS PROTEIN CAPA"/>
    <property type="match status" value="1"/>
</dbReference>
<proteinExistence type="inferred from homology"/>
<comment type="caution">
    <text evidence="4">The sequence shown here is derived from an EMBL/GenBank/DDBJ whole genome shotgun (WGS) entry which is preliminary data.</text>
</comment>
<evidence type="ECO:0000313" key="4">
    <source>
        <dbReference type="EMBL" id="KAJ4247091.1"/>
    </source>
</evidence>
<dbReference type="SUPFAM" id="SSF56300">
    <property type="entry name" value="Metallo-dependent phosphatases"/>
    <property type="match status" value="1"/>
</dbReference>
<feature type="domain" description="Capsule synthesis protein CapA" evidence="3">
    <location>
        <begin position="30"/>
        <end position="360"/>
    </location>
</feature>
<gene>
    <name evidence="4" type="ORF">NW762_013229</name>
</gene>
<reference evidence="4" key="1">
    <citation type="submission" date="2022-09" db="EMBL/GenBank/DDBJ databases">
        <title>Fusarium specimens isolated from Avocado Roots.</title>
        <authorList>
            <person name="Stajich J."/>
            <person name="Roper C."/>
            <person name="Heimlech-Rivalta G."/>
        </authorList>
    </citation>
    <scope>NUCLEOTIDE SEQUENCE</scope>
    <source>
        <strain evidence="4">CF00136</strain>
    </source>
</reference>
<feature type="signal peptide" evidence="2">
    <location>
        <begin position="1"/>
        <end position="20"/>
    </location>
</feature>
<dbReference type="Proteomes" id="UP001152049">
    <property type="component" value="Unassembled WGS sequence"/>
</dbReference>